<reference evidence="3 4" key="1">
    <citation type="submission" date="2017-10" db="EMBL/GenBank/DDBJ databases">
        <title>Development of genomic resources for the powdery mildew, Erysiphe pulchra.</title>
        <authorList>
            <person name="Wadl P.A."/>
            <person name="Mack B.M."/>
            <person name="Moore G."/>
            <person name="Beltz S.B."/>
        </authorList>
    </citation>
    <scope>NUCLEOTIDE SEQUENCE [LARGE SCALE GENOMIC DNA]</scope>
    <source>
        <strain evidence="3">Cflorida</strain>
    </source>
</reference>
<dbReference type="PANTHER" id="PTHR48081:SF25">
    <property type="entry name" value="PUTATIVE (AFU_ORTHOLOGUE AFUA_3G11560)-RELATED"/>
    <property type="match status" value="1"/>
</dbReference>
<evidence type="ECO:0000256" key="1">
    <source>
        <dbReference type="ARBA" id="ARBA00022801"/>
    </source>
</evidence>
<sequence length="487" mass="54455">MSKTAGGGSVMLIKQSAPMLKQAPNVFNKLMKTGFQRMMGHSNQKEYWDVTTELTIKALDILINETKHENLSEIQSLTLKDFGVSGKIWVSKTKIPSPPEDSVRQVLFGAIESLKRPGEAPGGYNLPELLPVEVEWTGYRSNASIISRELKISEGEKYDAMMREVSSKTTVLYIHGGALFLLDPAFYRNMTQRIAKLTKGRCFSVRYRLAPQNPFPAPLLDVLLVYMSLLYPPPDSYHTPVSPSDIVIAGDSAGGNLSYALLQLILEVQRSSVKIMWYGEERVLPVPGGVACLSPWLDITSSLPSNITNQPFDYLPKHELQFKSSGIWPADPPRKYMYANDSLVSHPLVSPVTGINWSGSCPVYVAVGWELLADENKFTIMQMVNQGVKVIYEEYEAMPHCFGLLLPKAACFKRFHQSWAQNIKKMVERPYDIVTSGTLIRAKSLKCEKINVHKLCPLTYSEVVGMIEEKARIEPCKTTAADIARKD</sequence>
<evidence type="ECO:0000259" key="2">
    <source>
        <dbReference type="Pfam" id="PF07859"/>
    </source>
</evidence>
<evidence type="ECO:0000313" key="4">
    <source>
        <dbReference type="Proteomes" id="UP000237438"/>
    </source>
</evidence>
<feature type="domain" description="Alpha/beta hydrolase fold-3" evidence="2">
    <location>
        <begin position="171"/>
        <end position="402"/>
    </location>
</feature>
<dbReference type="Pfam" id="PF07859">
    <property type="entry name" value="Abhydrolase_3"/>
    <property type="match status" value="1"/>
</dbReference>
<dbReference type="InterPro" id="IPR050300">
    <property type="entry name" value="GDXG_lipolytic_enzyme"/>
</dbReference>
<proteinExistence type="predicted"/>
<organism evidence="3 4">
    <name type="scientific">Erysiphe pulchra</name>
    <dbReference type="NCBI Taxonomy" id="225359"/>
    <lineage>
        <taxon>Eukaryota</taxon>
        <taxon>Fungi</taxon>
        <taxon>Dikarya</taxon>
        <taxon>Ascomycota</taxon>
        <taxon>Pezizomycotina</taxon>
        <taxon>Leotiomycetes</taxon>
        <taxon>Erysiphales</taxon>
        <taxon>Erysiphaceae</taxon>
        <taxon>Erysiphe</taxon>
    </lineage>
</organism>
<dbReference type="AlphaFoldDB" id="A0A2S4PMN9"/>
<keyword evidence="1" id="KW-0378">Hydrolase</keyword>
<dbReference type="OrthoDB" id="5354320at2759"/>
<keyword evidence="4" id="KW-1185">Reference proteome</keyword>
<dbReference type="STRING" id="225359.A0A2S4PMN9"/>
<dbReference type="Proteomes" id="UP000237438">
    <property type="component" value="Unassembled WGS sequence"/>
</dbReference>
<dbReference type="Gene3D" id="3.40.50.1820">
    <property type="entry name" value="alpha/beta hydrolase"/>
    <property type="match status" value="1"/>
</dbReference>
<evidence type="ECO:0000313" key="3">
    <source>
        <dbReference type="EMBL" id="POS83284.1"/>
    </source>
</evidence>
<dbReference type="PANTHER" id="PTHR48081">
    <property type="entry name" value="AB HYDROLASE SUPERFAMILY PROTEIN C4A8.06C"/>
    <property type="match status" value="1"/>
</dbReference>
<dbReference type="InterPro" id="IPR029058">
    <property type="entry name" value="AB_hydrolase_fold"/>
</dbReference>
<comment type="caution">
    <text evidence="3">The sequence shown here is derived from an EMBL/GenBank/DDBJ whole genome shotgun (WGS) entry which is preliminary data.</text>
</comment>
<dbReference type="EMBL" id="PEDP01001726">
    <property type="protein sequence ID" value="POS83284.1"/>
    <property type="molecule type" value="Genomic_DNA"/>
</dbReference>
<gene>
    <name evidence="3" type="ORF">EPUL_005252</name>
</gene>
<name>A0A2S4PMN9_9PEZI</name>
<dbReference type="SUPFAM" id="SSF53474">
    <property type="entry name" value="alpha/beta-Hydrolases"/>
    <property type="match status" value="1"/>
</dbReference>
<accession>A0A2S4PMN9</accession>
<protein>
    <recommendedName>
        <fullName evidence="2">Alpha/beta hydrolase fold-3 domain-containing protein</fullName>
    </recommendedName>
</protein>
<dbReference type="GO" id="GO:0016787">
    <property type="term" value="F:hydrolase activity"/>
    <property type="evidence" value="ECO:0007669"/>
    <property type="project" value="UniProtKB-KW"/>
</dbReference>
<dbReference type="InterPro" id="IPR013094">
    <property type="entry name" value="AB_hydrolase_3"/>
</dbReference>